<dbReference type="Gene3D" id="3.50.50.60">
    <property type="entry name" value="FAD/NAD(P)-binding domain"/>
    <property type="match status" value="1"/>
</dbReference>
<evidence type="ECO:0000313" key="5">
    <source>
        <dbReference type="EMBL" id="KAF2640124.1"/>
    </source>
</evidence>
<dbReference type="PRINTS" id="PR00420">
    <property type="entry name" value="RNGMNOXGNASE"/>
</dbReference>
<evidence type="ECO:0000256" key="1">
    <source>
        <dbReference type="ARBA" id="ARBA00022630"/>
    </source>
</evidence>
<gene>
    <name evidence="5" type="ORF">P280DRAFT_469833</name>
</gene>
<keyword evidence="2" id="KW-0274">FAD</keyword>
<dbReference type="SUPFAM" id="SSF51905">
    <property type="entry name" value="FAD/NAD(P)-binding domain"/>
    <property type="match status" value="1"/>
</dbReference>
<keyword evidence="3" id="KW-0560">Oxidoreductase</keyword>
<evidence type="ECO:0000259" key="4">
    <source>
        <dbReference type="Pfam" id="PF01494"/>
    </source>
</evidence>
<dbReference type="OrthoDB" id="655030at2759"/>
<dbReference type="EMBL" id="MU006785">
    <property type="protein sequence ID" value="KAF2640124.1"/>
    <property type="molecule type" value="Genomic_DNA"/>
</dbReference>
<dbReference type="GO" id="GO:0016491">
    <property type="term" value="F:oxidoreductase activity"/>
    <property type="evidence" value="ECO:0007669"/>
    <property type="project" value="UniProtKB-KW"/>
</dbReference>
<proteinExistence type="predicted"/>
<dbReference type="PANTHER" id="PTHR46865:SF7">
    <property type="entry name" value="MONOOXYGENASE, PUTATIVE (AFU_ORTHOLOGUE AFUA_8G07040)-RELATED"/>
    <property type="match status" value="1"/>
</dbReference>
<evidence type="ECO:0000256" key="3">
    <source>
        <dbReference type="ARBA" id="ARBA00023002"/>
    </source>
</evidence>
<dbReference type="Proteomes" id="UP000799753">
    <property type="component" value="Unassembled WGS sequence"/>
</dbReference>
<name>A0A6A6S1L8_9PLEO</name>
<dbReference type="InterPro" id="IPR051704">
    <property type="entry name" value="FAD_aromatic-hydroxylase"/>
</dbReference>
<dbReference type="Pfam" id="PF01494">
    <property type="entry name" value="FAD_binding_3"/>
    <property type="match status" value="1"/>
</dbReference>
<feature type="domain" description="FAD-binding" evidence="4">
    <location>
        <begin position="4"/>
        <end position="363"/>
    </location>
</feature>
<dbReference type="InterPro" id="IPR002938">
    <property type="entry name" value="FAD-bd"/>
</dbReference>
<evidence type="ECO:0000313" key="6">
    <source>
        <dbReference type="Proteomes" id="UP000799753"/>
    </source>
</evidence>
<accession>A0A6A6S1L8</accession>
<dbReference type="AlphaFoldDB" id="A0A6A6S1L8"/>
<sequence length="432" mass="47524">MPLDILIVGSGVAGPAFASLLQRSFTTRKHNITLIERSPSLRLAGQQIDIKAQAIPVLQKMGLLETIKSHCVNETGLEMLDKNDKLIAQFGVTPAGKKGFTLTNEYEIMRGDVVRVLYEDSLAQRNKVEQEAQAKPEGLLTYEFSKTITALNQDTPKRTTVAFSNGETRTYDLVIGADGQQSLVRRLAFGPEASTAAFKSLGIHAAYYSVPRLPTEDGLARGYFTQSRFLLTRTSGRPLTGVYLFSTFEAAKLRESYKLPIEQQKEVWKHNLEGAGWQAPRFAKELDNTPDFYAHEQAQIKMTNLYKGRAVLLGDAGYGPSPFTGLGATLALVGAYVLAGELARCGNDVDKALGAYERVIRPYVDEAQQLPLGGLGVLLPQSKIGVWFLNSMFGLVKKLGVDRLMSRSMNDGVKEKGIQVPDYPELVTEKNE</sequence>
<dbReference type="PANTHER" id="PTHR46865">
    <property type="entry name" value="OXIDOREDUCTASE-RELATED"/>
    <property type="match status" value="1"/>
</dbReference>
<protein>
    <submittedName>
        <fullName evidence="5">FAD/NAD(P)-binding domain-containing protein</fullName>
    </submittedName>
</protein>
<organism evidence="5 6">
    <name type="scientific">Massarina eburnea CBS 473.64</name>
    <dbReference type="NCBI Taxonomy" id="1395130"/>
    <lineage>
        <taxon>Eukaryota</taxon>
        <taxon>Fungi</taxon>
        <taxon>Dikarya</taxon>
        <taxon>Ascomycota</taxon>
        <taxon>Pezizomycotina</taxon>
        <taxon>Dothideomycetes</taxon>
        <taxon>Pleosporomycetidae</taxon>
        <taxon>Pleosporales</taxon>
        <taxon>Massarineae</taxon>
        <taxon>Massarinaceae</taxon>
        <taxon>Massarina</taxon>
    </lineage>
</organism>
<evidence type="ECO:0000256" key="2">
    <source>
        <dbReference type="ARBA" id="ARBA00022827"/>
    </source>
</evidence>
<dbReference type="GO" id="GO:0071949">
    <property type="term" value="F:FAD binding"/>
    <property type="evidence" value="ECO:0007669"/>
    <property type="project" value="InterPro"/>
</dbReference>
<dbReference type="Gene3D" id="3.30.9.10">
    <property type="entry name" value="D-Amino Acid Oxidase, subunit A, domain 2"/>
    <property type="match status" value="1"/>
</dbReference>
<keyword evidence="1" id="KW-0285">Flavoprotein</keyword>
<reference evidence="5" key="1">
    <citation type="journal article" date="2020" name="Stud. Mycol.">
        <title>101 Dothideomycetes genomes: a test case for predicting lifestyles and emergence of pathogens.</title>
        <authorList>
            <person name="Haridas S."/>
            <person name="Albert R."/>
            <person name="Binder M."/>
            <person name="Bloem J."/>
            <person name="Labutti K."/>
            <person name="Salamov A."/>
            <person name="Andreopoulos B."/>
            <person name="Baker S."/>
            <person name="Barry K."/>
            <person name="Bills G."/>
            <person name="Bluhm B."/>
            <person name="Cannon C."/>
            <person name="Castanera R."/>
            <person name="Culley D."/>
            <person name="Daum C."/>
            <person name="Ezra D."/>
            <person name="Gonzalez J."/>
            <person name="Henrissat B."/>
            <person name="Kuo A."/>
            <person name="Liang C."/>
            <person name="Lipzen A."/>
            <person name="Lutzoni F."/>
            <person name="Magnuson J."/>
            <person name="Mondo S."/>
            <person name="Nolan M."/>
            <person name="Ohm R."/>
            <person name="Pangilinan J."/>
            <person name="Park H.-J."/>
            <person name="Ramirez L."/>
            <person name="Alfaro M."/>
            <person name="Sun H."/>
            <person name="Tritt A."/>
            <person name="Yoshinaga Y."/>
            <person name="Zwiers L.-H."/>
            <person name="Turgeon B."/>
            <person name="Goodwin S."/>
            <person name="Spatafora J."/>
            <person name="Crous P."/>
            <person name="Grigoriev I."/>
        </authorList>
    </citation>
    <scope>NUCLEOTIDE SEQUENCE</scope>
    <source>
        <strain evidence="5">CBS 473.64</strain>
    </source>
</reference>
<dbReference type="InterPro" id="IPR036188">
    <property type="entry name" value="FAD/NAD-bd_sf"/>
</dbReference>
<keyword evidence="6" id="KW-1185">Reference proteome</keyword>